<dbReference type="OrthoDB" id="3194797at2"/>
<evidence type="ECO:0000313" key="7">
    <source>
        <dbReference type="Proteomes" id="UP000054874"/>
    </source>
</evidence>
<dbReference type="GO" id="GO:0006355">
    <property type="term" value="P:regulation of DNA-templated transcription"/>
    <property type="evidence" value="ECO:0007669"/>
    <property type="project" value="InterPro"/>
</dbReference>
<evidence type="ECO:0000313" key="6">
    <source>
        <dbReference type="EMBL" id="KSV58993.1"/>
    </source>
</evidence>
<evidence type="ECO:0000259" key="4">
    <source>
        <dbReference type="PROSITE" id="PS50042"/>
    </source>
</evidence>
<dbReference type="RefSeq" id="WP_058352777.1">
    <property type="nucleotide sequence ID" value="NZ_CABMMD010000154.1"/>
</dbReference>
<dbReference type="GO" id="GO:0003677">
    <property type="term" value="F:DNA binding"/>
    <property type="evidence" value="ECO:0007669"/>
    <property type="project" value="UniProtKB-KW"/>
</dbReference>
<accession>A0A0V8QEH5</accession>
<dbReference type="PROSITE" id="PS50042">
    <property type="entry name" value="CNMP_BINDING_3"/>
    <property type="match status" value="1"/>
</dbReference>
<feature type="domain" description="HTH crp-type" evidence="5">
    <location>
        <begin position="153"/>
        <end position="222"/>
    </location>
</feature>
<dbReference type="SUPFAM" id="SSF51206">
    <property type="entry name" value="cAMP-binding domain-like"/>
    <property type="match status" value="1"/>
</dbReference>
<dbReference type="CDD" id="cd00038">
    <property type="entry name" value="CAP_ED"/>
    <property type="match status" value="1"/>
</dbReference>
<evidence type="ECO:0008006" key="8">
    <source>
        <dbReference type="Google" id="ProtNLM"/>
    </source>
</evidence>
<dbReference type="AlphaFoldDB" id="A0A0V8QEH5"/>
<organism evidence="6 7">
    <name type="scientific">Acetivibrio ethanolgignens</name>
    <dbReference type="NCBI Taxonomy" id="290052"/>
    <lineage>
        <taxon>Bacteria</taxon>
        <taxon>Bacillati</taxon>
        <taxon>Bacillota</taxon>
        <taxon>Clostridia</taxon>
        <taxon>Eubacteriales</taxon>
        <taxon>Oscillospiraceae</taxon>
        <taxon>Acetivibrio</taxon>
    </lineage>
</organism>
<dbReference type="PROSITE" id="PS51063">
    <property type="entry name" value="HTH_CRP_2"/>
    <property type="match status" value="1"/>
</dbReference>
<dbReference type="InterPro" id="IPR036388">
    <property type="entry name" value="WH-like_DNA-bd_sf"/>
</dbReference>
<sequence>MNKVITAMNHLEGEEKEELNKLLRNAPVWLLNACTVLNLKKGEIFVREKEPVQTVYILIKGTVKACDFHMLGVAYEFCRYEAVDILGGMELFIDCEQYQTTLITETSCQFITVAKDKFAKWMREDANAQWFHSNKMIKYLLGECRRERAYLFLQGTDRVYLFFEFLYERCDCPEICVSKITRQQISDETGLSVKTINRALSKMAEEELITIKGRQILLSREQYEKLKERTAEKIDM</sequence>
<keyword evidence="7" id="KW-1185">Reference proteome</keyword>
<comment type="caution">
    <text evidence="6">The sequence shown here is derived from an EMBL/GenBank/DDBJ whole genome shotgun (WGS) entry which is preliminary data.</text>
</comment>
<dbReference type="SUPFAM" id="SSF46785">
    <property type="entry name" value="Winged helix' DNA-binding domain"/>
    <property type="match status" value="1"/>
</dbReference>
<dbReference type="EMBL" id="LNAM01000154">
    <property type="protein sequence ID" value="KSV58993.1"/>
    <property type="molecule type" value="Genomic_DNA"/>
</dbReference>
<dbReference type="Proteomes" id="UP000054874">
    <property type="component" value="Unassembled WGS sequence"/>
</dbReference>
<gene>
    <name evidence="6" type="ORF">ASU35_10570</name>
</gene>
<evidence type="ECO:0000259" key="5">
    <source>
        <dbReference type="PROSITE" id="PS51063"/>
    </source>
</evidence>
<dbReference type="InterPro" id="IPR036390">
    <property type="entry name" value="WH_DNA-bd_sf"/>
</dbReference>
<dbReference type="Gene3D" id="1.10.10.10">
    <property type="entry name" value="Winged helix-like DNA-binding domain superfamily/Winged helix DNA-binding domain"/>
    <property type="match status" value="1"/>
</dbReference>
<name>A0A0V8QEH5_9FIRM</name>
<dbReference type="InterPro" id="IPR014710">
    <property type="entry name" value="RmlC-like_jellyroll"/>
</dbReference>
<dbReference type="InterPro" id="IPR012318">
    <property type="entry name" value="HTH_CRP"/>
</dbReference>
<proteinExistence type="predicted"/>
<evidence type="ECO:0000256" key="2">
    <source>
        <dbReference type="ARBA" id="ARBA00023125"/>
    </source>
</evidence>
<dbReference type="STRING" id="290052.ASU35_10570"/>
<evidence type="ECO:0000256" key="1">
    <source>
        <dbReference type="ARBA" id="ARBA00023015"/>
    </source>
</evidence>
<dbReference type="Pfam" id="PF13545">
    <property type="entry name" value="HTH_Crp_2"/>
    <property type="match status" value="1"/>
</dbReference>
<keyword evidence="2" id="KW-0238">DNA-binding</keyword>
<dbReference type="InterPro" id="IPR018490">
    <property type="entry name" value="cNMP-bd_dom_sf"/>
</dbReference>
<evidence type="ECO:0000256" key="3">
    <source>
        <dbReference type="ARBA" id="ARBA00023163"/>
    </source>
</evidence>
<dbReference type="SMART" id="SM00419">
    <property type="entry name" value="HTH_CRP"/>
    <property type="match status" value="1"/>
</dbReference>
<keyword evidence="1" id="KW-0805">Transcription regulation</keyword>
<dbReference type="Pfam" id="PF00027">
    <property type="entry name" value="cNMP_binding"/>
    <property type="match status" value="1"/>
</dbReference>
<feature type="domain" description="Cyclic nucleotide-binding" evidence="4">
    <location>
        <begin position="7"/>
        <end position="122"/>
    </location>
</feature>
<keyword evidence="3" id="KW-0804">Transcription</keyword>
<dbReference type="Gene3D" id="2.60.120.10">
    <property type="entry name" value="Jelly Rolls"/>
    <property type="match status" value="1"/>
</dbReference>
<dbReference type="InterPro" id="IPR000595">
    <property type="entry name" value="cNMP-bd_dom"/>
</dbReference>
<protein>
    <recommendedName>
        <fullName evidence="8">Crp/Fnr family transcriptional regulator</fullName>
    </recommendedName>
</protein>
<reference evidence="6 7" key="1">
    <citation type="submission" date="2015-11" db="EMBL/GenBank/DDBJ databases">
        <title>Butyribacter intestini gen. nov., sp. nov., a butyric acid-producing bacterium of the family Lachnospiraceae isolated from the human faeces.</title>
        <authorList>
            <person name="Zou Y."/>
            <person name="Xue W."/>
            <person name="Luo G."/>
            <person name="Lv M."/>
        </authorList>
    </citation>
    <scope>NUCLEOTIDE SEQUENCE [LARGE SCALE GENOMIC DNA]</scope>
    <source>
        <strain evidence="6 7">ACET-33324</strain>
    </source>
</reference>